<dbReference type="InterPro" id="IPR027417">
    <property type="entry name" value="P-loop_NTPase"/>
</dbReference>
<dbReference type="PANTHER" id="PTHR32114:SF2">
    <property type="entry name" value="ABC TRANSPORTER ABCH.3"/>
    <property type="match status" value="1"/>
</dbReference>
<dbReference type="STRING" id="856793.MICA_589"/>
<dbReference type="eggNOG" id="COG0419">
    <property type="taxonomic scope" value="Bacteria"/>
</dbReference>
<organism evidence="3 4">
    <name type="scientific">Micavibrio aeruginosavorus (strain ARL-13)</name>
    <dbReference type="NCBI Taxonomy" id="856793"/>
    <lineage>
        <taxon>Bacteria</taxon>
        <taxon>Pseudomonadati</taxon>
        <taxon>Bdellovibrionota</taxon>
        <taxon>Bdellovibrionia</taxon>
        <taxon>Bdellovibrionales</taxon>
        <taxon>Pseudobdellovibrionaceae</taxon>
        <taxon>Micavibrio</taxon>
    </lineage>
</organism>
<dbReference type="HOGENOM" id="CLU_643857_0_0_5"/>
<dbReference type="RefSeq" id="WP_014102149.1">
    <property type="nucleotide sequence ID" value="NC_016026.1"/>
</dbReference>
<dbReference type="Pfam" id="PF13476">
    <property type="entry name" value="AAA_23"/>
    <property type="match status" value="1"/>
</dbReference>
<evidence type="ECO:0000256" key="1">
    <source>
        <dbReference type="SAM" id="Coils"/>
    </source>
</evidence>
<keyword evidence="1" id="KW-0175">Coiled coil</keyword>
<dbReference type="Proteomes" id="UP000009286">
    <property type="component" value="Chromosome"/>
</dbReference>
<accession>G2KMZ4</accession>
<name>G2KMZ4_MICAA</name>
<dbReference type="Gene3D" id="3.40.50.300">
    <property type="entry name" value="P-loop containing nucleotide triphosphate hydrolases"/>
    <property type="match status" value="1"/>
</dbReference>
<dbReference type="AlphaFoldDB" id="G2KMZ4"/>
<gene>
    <name evidence="3" type="ordered locus">MICA_589</name>
</gene>
<dbReference type="KEGG" id="mai:MICA_589"/>
<dbReference type="GO" id="GO:0016887">
    <property type="term" value="F:ATP hydrolysis activity"/>
    <property type="evidence" value="ECO:0007669"/>
    <property type="project" value="InterPro"/>
</dbReference>
<feature type="domain" description="Rad50/SbcC-type AAA" evidence="2">
    <location>
        <begin position="6"/>
        <end position="260"/>
    </location>
</feature>
<dbReference type="PANTHER" id="PTHR32114">
    <property type="entry name" value="ABC TRANSPORTER ABCH.3"/>
    <property type="match status" value="1"/>
</dbReference>
<feature type="coiled-coil region" evidence="1">
    <location>
        <begin position="210"/>
        <end position="283"/>
    </location>
</feature>
<sequence length="417" mass="46084">MKILNLKAENIKKLVAVDITPNGDTVVISGKNGAGKSSVLDSIYWALAGSKHIDAMPIRQGEEKGSIRLDLGKYVVERRFTEKSSYLTVTAKDGARYPSPQDLLNEMTASITFDPLEFSRLKPQEQYDALRGLVKIDADIEALDAQNEKDFDNRTDVNRQIKALDAQIEGIKAKIPDGTPDEPIDVMDLSNKINGEKDKIRTHGNYCERIANADKAIADTESEIEALSKKLDGYRKARLDIASAKSEITLVDAAVVQDWQDRLEKSQETNQAVSLKADMLEKRSTLDDLIKKSEGLTKAIKDRELEKAQAIADAEMPIPGLTLANGVVFYEGVPFSQASSAQQLRVSTAIAMAMNPELRVIRIKDGSLLDREGMDMIKSMAKDKDFQIWIERVADDDPVAIVIEDGQVKQSEMSEAA</sequence>
<evidence type="ECO:0000259" key="2">
    <source>
        <dbReference type="Pfam" id="PF13476"/>
    </source>
</evidence>
<proteinExistence type="predicted"/>
<evidence type="ECO:0000313" key="4">
    <source>
        <dbReference type="Proteomes" id="UP000009286"/>
    </source>
</evidence>
<keyword evidence="4" id="KW-1185">Reference proteome</keyword>
<dbReference type="SUPFAM" id="SSF52540">
    <property type="entry name" value="P-loop containing nucleoside triphosphate hydrolases"/>
    <property type="match status" value="1"/>
</dbReference>
<dbReference type="EMBL" id="CP002382">
    <property type="protein sequence ID" value="AEP08926.1"/>
    <property type="molecule type" value="Genomic_DNA"/>
</dbReference>
<reference evidence="3 4" key="1">
    <citation type="journal article" date="2011" name="BMC Genomics">
        <title>Genomic insights into an obligate epibiotic bacterial predator: Micavibrio aeruginosavorus ARL-13.</title>
        <authorList>
            <person name="Wang Z."/>
            <person name="Kadouri D."/>
            <person name="Wu M."/>
        </authorList>
    </citation>
    <scope>NUCLEOTIDE SEQUENCE [LARGE SCALE GENOMIC DNA]</scope>
    <source>
        <strain evidence="3 4">ARL-13</strain>
    </source>
</reference>
<evidence type="ECO:0000313" key="3">
    <source>
        <dbReference type="EMBL" id="AEP08926.1"/>
    </source>
</evidence>
<dbReference type="OrthoDB" id="9791904at2"/>
<protein>
    <recommendedName>
        <fullName evidence="2">Rad50/SbcC-type AAA domain-containing protein</fullName>
    </recommendedName>
</protein>
<dbReference type="GO" id="GO:0006302">
    <property type="term" value="P:double-strand break repair"/>
    <property type="evidence" value="ECO:0007669"/>
    <property type="project" value="InterPro"/>
</dbReference>
<dbReference type="InterPro" id="IPR038729">
    <property type="entry name" value="Rad50/SbcC_AAA"/>
</dbReference>